<evidence type="ECO:0000313" key="2">
    <source>
        <dbReference type="EMBL" id="TCC36576.1"/>
    </source>
</evidence>
<dbReference type="InterPro" id="IPR034660">
    <property type="entry name" value="DinB/YfiT-like"/>
</dbReference>
<sequence>MPHARLGRVKRRDTGPPATAPGERDVLVGFLDYLRTSIAAKADGVPEDEVRAPGVPSGTSLLGLVKHLTAVERYHLLGHEVTDWEATFRAGADETAAEVLAAYAQTGAEANAAVAGWDDLTLPGPRPGRRTAPSRRWTLVHLIEETARHAGHADILREQLDGRTGR</sequence>
<proteinExistence type="predicted"/>
<organism evidence="2 3">
    <name type="scientific">Kribbella speibonae</name>
    <dbReference type="NCBI Taxonomy" id="1572660"/>
    <lineage>
        <taxon>Bacteria</taxon>
        <taxon>Bacillati</taxon>
        <taxon>Actinomycetota</taxon>
        <taxon>Actinomycetes</taxon>
        <taxon>Propionibacteriales</taxon>
        <taxon>Kribbellaceae</taxon>
        <taxon>Kribbella</taxon>
    </lineage>
</organism>
<dbReference type="InterPro" id="IPR007061">
    <property type="entry name" value="MST-like"/>
</dbReference>
<dbReference type="EMBL" id="SJKC01000003">
    <property type="protein sequence ID" value="TCC36576.1"/>
    <property type="molecule type" value="Genomic_DNA"/>
</dbReference>
<comment type="caution">
    <text evidence="2">The sequence shown here is derived from an EMBL/GenBank/DDBJ whole genome shotgun (WGS) entry which is preliminary data.</text>
</comment>
<name>A0A4R0IXZ1_9ACTN</name>
<protein>
    <submittedName>
        <fullName evidence="2">DinB family protein</fullName>
    </submittedName>
</protein>
<evidence type="ECO:0000256" key="1">
    <source>
        <dbReference type="SAM" id="MobiDB-lite"/>
    </source>
</evidence>
<dbReference type="Proteomes" id="UP000294225">
    <property type="component" value="Unassembled WGS sequence"/>
</dbReference>
<dbReference type="AlphaFoldDB" id="A0A4R0IXZ1"/>
<evidence type="ECO:0000313" key="3">
    <source>
        <dbReference type="Proteomes" id="UP000294225"/>
    </source>
</evidence>
<gene>
    <name evidence="2" type="ORF">E0H92_25275</name>
</gene>
<reference evidence="2 3" key="1">
    <citation type="submission" date="2019-02" db="EMBL/GenBank/DDBJ databases">
        <title>Kribbella capetownensis sp. nov. and Kribbella speibonae sp. nov., isolated from soil.</title>
        <authorList>
            <person name="Curtis S.M."/>
            <person name="Norton I."/>
            <person name="Everest G.J."/>
            <person name="Meyers P.R."/>
        </authorList>
    </citation>
    <scope>NUCLEOTIDE SEQUENCE [LARGE SCALE GENOMIC DNA]</scope>
    <source>
        <strain evidence="2 3">YM55</strain>
    </source>
</reference>
<dbReference type="Gene3D" id="1.20.120.450">
    <property type="entry name" value="dinb family like domain"/>
    <property type="match status" value="1"/>
</dbReference>
<feature type="region of interest" description="Disordered" evidence="1">
    <location>
        <begin position="1"/>
        <end position="22"/>
    </location>
</feature>
<dbReference type="SUPFAM" id="SSF109854">
    <property type="entry name" value="DinB/YfiT-like putative metalloenzymes"/>
    <property type="match status" value="1"/>
</dbReference>
<feature type="compositionally biased region" description="Basic residues" evidence="1">
    <location>
        <begin position="1"/>
        <end position="11"/>
    </location>
</feature>
<accession>A0A4R0IXZ1</accession>
<dbReference type="Pfam" id="PF04978">
    <property type="entry name" value="MST"/>
    <property type="match status" value="1"/>
</dbReference>